<dbReference type="AlphaFoldDB" id="A0A061RQE7"/>
<protein>
    <submittedName>
        <fullName evidence="1">Uncharacterized protein</fullName>
    </submittedName>
</protein>
<evidence type="ECO:0000313" key="1">
    <source>
        <dbReference type="EMBL" id="JAC72781.1"/>
    </source>
</evidence>
<feature type="non-terminal residue" evidence="1">
    <location>
        <position position="1"/>
    </location>
</feature>
<feature type="non-terminal residue" evidence="1">
    <location>
        <position position="74"/>
    </location>
</feature>
<dbReference type="EMBL" id="GBEZ01013178">
    <property type="protein sequence ID" value="JAC72781.1"/>
    <property type="molecule type" value="Transcribed_RNA"/>
</dbReference>
<proteinExistence type="predicted"/>
<reference evidence="1" key="1">
    <citation type="submission" date="2014-05" db="EMBL/GenBank/DDBJ databases">
        <title>The transcriptome of the halophilic microalga Tetraselmis sp. GSL018 isolated from the Great Salt Lake, Utah.</title>
        <authorList>
            <person name="Jinkerson R.E."/>
            <person name="D'Adamo S."/>
            <person name="Posewitz M.C."/>
        </authorList>
    </citation>
    <scope>NUCLEOTIDE SEQUENCE</scope>
    <source>
        <strain evidence="1">GSL018</strain>
    </source>
</reference>
<gene>
    <name evidence="1" type="ORF">TSPGSL018_30503</name>
</gene>
<accession>A0A061RQE7</accession>
<name>A0A061RQE7_9CHLO</name>
<sequence>TNAARVPLTSSMRLSYAPNVLASLRPMSPPTSHGSALAAWPYLSGSAPRGTHSSAHGGASISHIQTILPSCSFL</sequence>
<organism evidence="1">
    <name type="scientific">Tetraselmis sp. GSL018</name>
    <dbReference type="NCBI Taxonomy" id="582737"/>
    <lineage>
        <taxon>Eukaryota</taxon>
        <taxon>Viridiplantae</taxon>
        <taxon>Chlorophyta</taxon>
        <taxon>core chlorophytes</taxon>
        <taxon>Chlorodendrophyceae</taxon>
        <taxon>Chlorodendrales</taxon>
        <taxon>Chlorodendraceae</taxon>
        <taxon>Tetraselmis</taxon>
    </lineage>
</organism>